<dbReference type="EMBL" id="AF034976">
    <property type="protein sequence ID" value="AAC23962.1"/>
    <property type="molecule type" value="Genomic_DNA"/>
</dbReference>
<geneLocation type="mitochondrion" evidence="1"/>
<sequence length="31" mass="3464">MFKDEEVMNPVATTKALTNYLMKTNGTSLTN</sequence>
<reference evidence="1" key="1">
    <citation type="submission" date="1997-11" db="EMBL/GenBank/DDBJ databases">
        <authorList>
            <person name="Oudot M.-P."/>
            <person name="Rousvoal S."/>
            <person name="Loiseaux-de Goer S."/>
        </authorList>
    </citation>
    <scope>NUCLEOTIDE SEQUENCE</scope>
    <source>
        <strain evidence="1">Roscoff</strain>
    </source>
</reference>
<reference evidence="1" key="2">
    <citation type="journal article" date="1998" name="J. Mol. Biol.">
        <title>Witnessing the evolution of transcription in mitochondria: the mitochondrial genome of the primitive brown alga Pylaiella littoralis (L.) Kjellm. Encodes a T7-like RNA polymerase.</title>
        <authorList>
            <person name="Rousvoal S."/>
            <person name="Oudot M."/>
            <person name="Fontaine J."/>
            <person name="Kloareg B."/>
            <person name="Goer S.L."/>
        </authorList>
    </citation>
    <scope>NUCLEOTIDE SEQUENCE</scope>
    <source>
        <strain evidence="1">Roscoff</strain>
    </source>
</reference>
<keyword evidence="1" id="KW-0496">Mitochondrion</keyword>
<protein>
    <submittedName>
        <fullName evidence="1">Uncharacterized protein</fullName>
    </submittedName>
</protein>
<dbReference type="EMBL" id="AJ277126">
    <property type="protein sequence ID" value="CAC50868.1"/>
    <property type="molecule type" value="Genomic_DNA"/>
</dbReference>
<dbReference type="RefSeq" id="NP_150427.1">
    <property type="nucleotide sequence ID" value="NC_003055.1"/>
</dbReference>
<evidence type="ECO:0000313" key="2">
    <source>
        <dbReference type="EMBL" id="CAC50868.1"/>
    </source>
</evidence>
<gene>
    <name evidence="2" type="primary">orf31</name>
</gene>
<dbReference type="AlphaFoldDB" id="O78804"/>
<evidence type="ECO:0000313" key="1">
    <source>
        <dbReference type="EMBL" id="AAC23962.1"/>
    </source>
</evidence>
<accession>O78804</accession>
<name>O78804_PYLLI</name>
<proteinExistence type="predicted"/>
<organism evidence="1">
    <name type="scientific">Pylaiella littoralis</name>
    <name type="common">Seaweed</name>
    <name type="synonym">Conferva littoralis</name>
    <dbReference type="NCBI Taxonomy" id="2885"/>
    <lineage>
        <taxon>Eukaryota</taxon>
        <taxon>Sar</taxon>
        <taxon>Stramenopiles</taxon>
        <taxon>Ochrophyta</taxon>
        <taxon>PX clade</taxon>
        <taxon>Phaeophyceae</taxon>
        <taxon>Ectocarpales</taxon>
        <taxon>Acinetosporaceae</taxon>
        <taxon>Pylaiella</taxon>
    </lineage>
</organism>
<reference evidence="2" key="3">
    <citation type="journal article" date="2001" name="J. Mol. Evol.">
        <title>The complete sequence of a brown algal mitochondrial genome, the ectocarpale Pylaiella littoralis (L.) Kjellm.</title>
        <authorList>
            <person name="Oudot M.P."/>
            <person name="Fontaine J.M."/>
            <person name="Rousvoal S."/>
            <person name="Kloareg B."/>
            <person name="Loiseaux-de Goer S."/>
        </authorList>
    </citation>
    <scope>NUCLEOTIDE SEQUENCE</scope>
</reference>
<dbReference type="GeneID" id="803728"/>
<dbReference type="PIR" id="T09473">
    <property type="entry name" value="T09473"/>
</dbReference>